<dbReference type="PROSITE" id="PS00436">
    <property type="entry name" value="PEROXIDASE_2"/>
    <property type="match status" value="1"/>
</dbReference>
<comment type="similarity">
    <text evidence="3">Belongs to the peroxidase family. Ascorbate peroxidase subfamily.</text>
</comment>
<dbReference type="AlphaFoldDB" id="A0AAP0RX84"/>
<dbReference type="PANTHER" id="PTHR10774:SF214">
    <property type="entry name" value="CALCIUM-DEPENDENT LIPID-BINDING (CALB DOMAIN) FAMILY PROTEIN-RELATED"/>
    <property type="match status" value="1"/>
</dbReference>
<evidence type="ECO:0000256" key="3">
    <source>
        <dbReference type="ARBA" id="ARBA00006873"/>
    </source>
</evidence>
<dbReference type="FunFam" id="2.60.40.150:FF:000102">
    <property type="entry name" value="Synaptotagmin-2 isoform A"/>
    <property type="match status" value="1"/>
</dbReference>
<dbReference type="PRINTS" id="PR00458">
    <property type="entry name" value="PEROXIDASE"/>
</dbReference>
<dbReference type="GO" id="GO:0005783">
    <property type="term" value="C:endoplasmic reticulum"/>
    <property type="evidence" value="ECO:0007669"/>
    <property type="project" value="TreeGrafter"/>
</dbReference>
<dbReference type="InterPro" id="IPR035892">
    <property type="entry name" value="C2_domain_sf"/>
</dbReference>
<dbReference type="FunFam" id="1.10.420.10:FF:000003">
    <property type="entry name" value="L-ascorbate peroxidase, cytosolic"/>
    <property type="match status" value="1"/>
</dbReference>
<dbReference type="Pfam" id="PF00168">
    <property type="entry name" value="C2"/>
    <property type="match status" value="2"/>
</dbReference>
<dbReference type="Proteomes" id="UP001415857">
    <property type="component" value="Unassembled WGS sequence"/>
</dbReference>
<dbReference type="Gene3D" id="2.60.40.150">
    <property type="entry name" value="C2 domain"/>
    <property type="match status" value="2"/>
</dbReference>
<feature type="domain" description="C2" evidence="22">
    <location>
        <begin position="401"/>
        <end position="518"/>
    </location>
</feature>
<dbReference type="PRINTS" id="PR00360">
    <property type="entry name" value="C2DOMAIN"/>
</dbReference>
<dbReference type="SUPFAM" id="SSF49562">
    <property type="entry name" value="C2 domain (Calcium/lipid-binding domain, CaLB)"/>
    <property type="match status" value="2"/>
</dbReference>
<evidence type="ECO:0000313" key="26">
    <source>
        <dbReference type="Proteomes" id="UP001415857"/>
    </source>
</evidence>
<dbReference type="GO" id="GO:0008289">
    <property type="term" value="F:lipid binding"/>
    <property type="evidence" value="ECO:0007669"/>
    <property type="project" value="UniProtKB-KW"/>
</dbReference>
<dbReference type="PROSITE" id="PS51847">
    <property type="entry name" value="SMP"/>
    <property type="match status" value="1"/>
</dbReference>
<keyword evidence="11" id="KW-0677">Repeat</keyword>
<dbReference type="GO" id="GO:0016020">
    <property type="term" value="C:membrane"/>
    <property type="evidence" value="ECO:0007669"/>
    <property type="project" value="UniProtKB-SubCell"/>
</dbReference>
<dbReference type="InterPro" id="IPR031468">
    <property type="entry name" value="SMP_LBD"/>
</dbReference>
<comment type="cofactor">
    <cofactor evidence="1">
        <name>heme b</name>
        <dbReference type="ChEBI" id="CHEBI:60344"/>
    </cofactor>
</comment>
<keyword evidence="13" id="KW-0630">Potassium</keyword>
<evidence type="ECO:0000256" key="12">
    <source>
        <dbReference type="ARBA" id="ARBA00022837"/>
    </source>
</evidence>
<keyword evidence="15" id="KW-0560">Oxidoreductase</keyword>
<feature type="domain" description="SMP-LTD" evidence="24">
    <location>
        <begin position="67"/>
        <end position="249"/>
    </location>
</feature>
<dbReference type="InterPro" id="IPR019793">
    <property type="entry name" value="Peroxidases_heam-ligand_BS"/>
</dbReference>
<dbReference type="PROSITE" id="PS50873">
    <property type="entry name" value="PEROXIDASE_4"/>
    <property type="match status" value="1"/>
</dbReference>
<evidence type="ECO:0000259" key="22">
    <source>
        <dbReference type="PROSITE" id="PS50004"/>
    </source>
</evidence>
<evidence type="ECO:0000256" key="1">
    <source>
        <dbReference type="ARBA" id="ARBA00001970"/>
    </source>
</evidence>
<feature type="transmembrane region" description="Helical" evidence="21">
    <location>
        <begin position="861"/>
        <end position="883"/>
    </location>
</feature>
<comment type="similarity">
    <text evidence="4">Belongs to the synaptotagmin family.</text>
</comment>
<dbReference type="InterPro" id="IPR045050">
    <property type="entry name" value="Synaptotagmin_plant"/>
</dbReference>
<dbReference type="GO" id="GO:0020037">
    <property type="term" value="F:heme binding"/>
    <property type="evidence" value="ECO:0007669"/>
    <property type="project" value="InterPro"/>
</dbReference>
<gene>
    <name evidence="25" type="ORF">L1049_015084</name>
</gene>
<dbReference type="InterPro" id="IPR000008">
    <property type="entry name" value="C2_dom"/>
</dbReference>
<dbReference type="EC" id="1.11.1.11" evidence="5"/>
<evidence type="ECO:0000256" key="11">
    <source>
        <dbReference type="ARBA" id="ARBA00022737"/>
    </source>
</evidence>
<evidence type="ECO:0000256" key="13">
    <source>
        <dbReference type="ARBA" id="ARBA00022958"/>
    </source>
</evidence>
<dbReference type="SMART" id="SM00239">
    <property type="entry name" value="C2"/>
    <property type="match status" value="2"/>
</dbReference>
<keyword evidence="9 21" id="KW-0812">Transmembrane</keyword>
<keyword evidence="14 21" id="KW-1133">Transmembrane helix</keyword>
<evidence type="ECO:0000256" key="20">
    <source>
        <dbReference type="ARBA" id="ARBA00023324"/>
    </source>
</evidence>
<keyword evidence="7" id="KW-0575">Peroxidase</keyword>
<dbReference type="PRINTS" id="PR00459">
    <property type="entry name" value="ASPEROXIDASE"/>
</dbReference>
<feature type="domain" description="Plant heme peroxidase family profile" evidence="23">
    <location>
        <begin position="625"/>
        <end position="858"/>
    </location>
</feature>
<evidence type="ECO:0000256" key="15">
    <source>
        <dbReference type="ARBA" id="ARBA00023002"/>
    </source>
</evidence>
<dbReference type="GO" id="GO:0016688">
    <property type="term" value="F:L-ascorbate peroxidase activity"/>
    <property type="evidence" value="ECO:0007669"/>
    <property type="project" value="UniProtKB-EC"/>
</dbReference>
<comment type="caution">
    <text evidence="25">The sequence shown here is derived from an EMBL/GenBank/DDBJ whole genome shotgun (WGS) entry which is preliminary data.</text>
</comment>
<dbReference type="Gene3D" id="1.10.420.10">
    <property type="entry name" value="Peroxidase, domain 2"/>
    <property type="match status" value="1"/>
</dbReference>
<evidence type="ECO:0000256" key="16">
    <source>
        <dbReference type="ARBA" id="ARBA00023004"/>
    </source>
</evidence>
<dbReference type="PROSITE" id="PS50004">
    <property type="entry name" value="C2"/>
    <property type="match status" value="2"/>
</dbReference>
<dbReference type="InterPro" id="IPR002207">
    <property type="entry name" value="Peroxidase_I"/>
</dbReference>
<keyword evidence="17" id="KW-0445">Lipid transport</keyword>
<evidence type="ECO:0000256" key="18">
    <source>
        <dbReference type="ARBA" id="ARBA00023121"/>
    </source>
</evidence>
<sequence length="890" mass="100765">MGFFSTISGFCGFGCGVSIGLVIGYFIFIYYQPIEVKNPVIRPLSEQDSETLQRLLPELPLWVKNPDYDRVDWLNRFIEYMWPYLDKAICKTAKDIAKPIIAEQIPKYKIESVEFEELTLGSLPPTFQGMKVYITGEKELMMQPSFKWAGNPNISIAVKAFGLKATVQVVDLQIFAIPRITLKPLVPRFPCFANIYVSLIEKPHVDFGLKLLGADLMSIPGLYGFAQELIKDQVANMYLWPRTLQVPIMDPAKALKRPVGIIHVKVLRAMNLKKKDLLGASDPYVKLKLTDDKLSKKTPVKHKNLNPEWNEEFNFVVRDPQSQALEIHVYDWEQVGKHDKMGMNAVPLKDLPPNELKVMTLDLLKNMNPNDPQNDKFRGQIIVELTYKPFKEEDMATDFDDSHSVQKAPEGTPAGGGVLVVIVHEAEDLEGKHHTNPYVRILFRGEERKTKYIKKNRNPRWEEEFQFMLEELPINDKLHVEVVSVSTRIGLLHPKEILGYVDINLADVVHNKRINEWYHLIDSKNVLDYWCVSCADACGGSLALSGVFVVLIRCYLFAKRDTTSSACQNRHLNRIALAYLRSIFFFFFFFQSSLSVAVTDRVSMALPVVDTEYLKEIDKARRDLRALISNKNCAPIMLRLAWHDAGTYDVHTKTGGPNGSIRIEEEYSHGSNNGLKIAIDFCEEVKSKHPKITYADLYQLAGVVAVEVTGGPTIDFVPGRKDSKICPKEGRLPNAKKGAPHLRDIFYRMGLSDKDIVALSGGHTLGRAHPERSGFEGPWTKEPLKFDNSYFVELLNEESEGLLKLPTDKALLDDPKFRPYVELYAKDEDAFFRDYAVSHKKLSELGFTPSSGSKASVKDSIILAQSAVGVAVAAAVVIFSYFYEVRKRMK</sequence>
<evidence type="ECO:0000259" key="23">
    <source>
        <dbReference type="PROSITE" id="PS50873"/>
    </source>
</evidence>
<keyword evidence="20" id="KW-0376">Hydrogen peroxide</keyword>
<evidence type="ECO:0000256" key="5">
    <source>
        <dbReference type="ARBA" id="ARBA00012940"/>
    </source>
</evidence>
<feature type="domain" description="C2" evidence="22">
    <location>
        <begin position="240"/>
        <end position="361"/>
    </location>
</feature>
<dbReference type="FunFam" id="1.10.520.10:FF:000003">
    <property type="entry name" value="Cytosolic ascorbate peroxidase"/>
    <property type="match status" value="1"/>
</dbReference>
<feature type="transmembrane region" description="Helical" evidence="21">
    <location>
        <begin position="539"/>
        <end position="558"/>
    </location>
</feature>
<name>A0AAP0RX84_LIQFO</name>
<evidence type="ECO:0000313" key="25">
    <source>
        <dbReference type="EMBL" id="KAK9286683.1"/>
    </source>
</evidence>
<keyword evidence="12" id="KW-0106">Calcium</keyword>
<dbReference type="GO" id="GO:0006979">
    <property type="term" value="P:response to oxidative stress"/>
    <property type="evidence" value="ECO:0007669"/>
    <property type="project" value="InterPro"/>
</dbReference>
<dbReference type="InterPro" id="IPR010255">
    <property type="entry name" value="Haem_peroxidase_sf"/>
</dbReference>
<feature type="transmembrane region" description="Helical" evidence="21">
    <location>
        <begin position="7"/>
        <end position="31"/>
    </location>
</feature>
<keyword evidence="18" id="KW-0446">Lipid-binding</keyword>
<evidence type="ECO:0000256" key="9">
    <source>
        <dbReference type="ARBA" id="ARBA00022692"/>
    </source>
</evidence>
<comment type="subcellular location">
    <subcellularLocation>
        <location evidence="2">Membrane</location>
        <topology evidence="2">Single-pass membrane protein</topology>
    </subcellularLocation>
</comment>
<dbReference type="Pfam" id="PF17047">
    <property type="entry name" value="SMP_LBD"/>
    <property type="match status" value="1"/>
</dbReference>
<evidence type="ECO:0000256" key="8">
    <source>
        <dbReference type="ARBA" id="ARBA00022617"/>
    </source>
</evidence>
<keyword evidence="6" id="KW-0813">Transport</keyword>
<dbReference type="Pfam" id="PF00141">
    <property type="entry name" value="peroxidase"/>
    <property type="match status" value="1"/>
</dbReference>
<accession>A0AAP0RX84</accession>
<dbReference type="InterPro" id="IPR039010">
    <property type="entry name" value="Synaptotagmin_SMP"/>
</dbReference>
<keyword evidence="8" id="KW-0349">Heme</keyword>
<reference evidence="25 26" key="1">
    <citation type="journal article" date="2024" name="Plant J.">
        <title>Genome sequences and population genomics reveal climatic adaptation and genomic divergence between two closely related sweetgum species.</title>
        <authorList>
            <person name="Xu W.Q."/>
            <person name="Ren C.Q."/>
            <person name="Zhang X.Y."/>
            <person name="Comes H.P."/>
            <person name="Liu X.H."/>
            <person name="Li Y.G."/>
            <person name="Kettle C.J."/>
            <person name="Jalonen R."/>
            <person name="Gaisberger H."/>
            <person name="Ma Y.Z."/>
            <person name="Qiu Y.X."/>
        </authorList>
    </citation>
    <scope>NUCLEOTIDE SEQUENCE [LARGE SCALE GENOMIC DNA]</scope>
    <source>
        <strain evidence="25">Hangzhou</strain>
    </source>
</reference>
<dbReference type="InterPro" id="IPR002016">
    <property type="entry name" value="Haem_peroxidase"/>
</dbReference>
<evidence type="ECO:0000256" key="6">
    <source>
        <dbReference type="ARBA" id="ARBA00022448"/>
    </source>
</evidence>
<dbReference type="CDD" id="cd00030">
    <property type="entry name" value="C2"/>
    <property type="match status" value="1"/>
</dbReference>
<keyword evidence="19 21" id="KW-0472">Membrane</keyword>
<dbReference type="CDD" id="cd21677">
    <property type="entry name" value="SMP_SYT"/>
    <property type="match status" value="1"/>
</dbReference>
<keyword evidence="10" id="KW-0479">Metal-binding</keyword>
<evidence type="ECO:0000256" key="2">
    <source>
        <dbReference type="ARBA" id="ARBA00004167"/>
    </source>
</evidence>
<dbReference type="GO" id="GO:0006869">
    <property type="term" value="P:lipid transport"/>
    <property type="evidence" value="ECO:0007669"/>
    <property type="project" value="UniProtKB-KW"/>
</dbReference>
<dbReference type="Gene3D" id="1.10.520.10">
    <property type="match status" value="1"/>
</dbReference>
<feature type="transmembrane region" description="Helical" evidence="21">
    <location>
        <begin position="578"/>
        <end position="598"/>
    </location>
</feature>
<dbReference type="GO" id="GO:0046872">
    <property type="term" value="F:metal ion binding"/>
    <property type="evidence" value="ECO:0007669"/>
    <property type="project" value="UniProtKB-KW"/>
</dbReference>
<organism evidence="25 26">
    <name type="scientific">Liquidambar formosana</name>
    <name type="common">Formosan gum</name>
    <dbReference type="NCBI Taxonomy" id="63359"/>
    <lineage>
        <taxon>Eukaryota</taxon>
        <taxon>Viridiplantae</taxon>
        <taxon>Streptophyta</taxon>
        <taxon>Embryophyta</taxon>
        <taxon>Tracheophyta</taxon>
        <taxon>Spermatophyta</taxon>
        <taxon>Magnoliopsida</taxon>
        <taxon>eudicotyledons</taxon>
        <taxon>Gunneridae</taxon>
        <taxon>Pentapetalae</taxon>
        <taxon>Saxifragales</taxon>
        <taxon>Altingiaceae</taxon>
        <taxon>Liquidambar</taxon>
    </lineage>
</organism>
<evidence type="ECO:0000256" key="7">
    <source>
        <dbReference type="ARBA" id="ARBA00022559"/>
    </source>
</evidence>
<dbReference type="SUPFAM" id="SSF48113">
    <property type="entry name" value="Heme-dependent peroxidases"/>
    <property type="match status" value="1"/>
</dbReference>
<evidence type="ECO:0000256" key="10">
    <source>
        <dbReference type="ARBA" id="ARBA00022723"/>
    </source>
</evidence>
<evidence type="ECO:0000256" key="4">
    <source>
        <dbReference type="ARBA" id="ARBA00006996"/>
    </source>
</evidence>
<evidence type="ECO:0000259" key="24">
    <source>
        <dbReference type="PROSITE" id="PS51847"/>
    </source>
</evidence>
<dbReference type="CDD" id="cd00691">
    <property type="entry name" value="ascorbate_peroxidase"/>
    <property type="match status" value="1"/>
</dbReference>
<keyword evidence="16" id="KW-0408">Iron</keyword>
<dbReference type="EMBL" id="JBBPBK010000004">
    <property type="protein sequence ID" value="KAK9286683.1"/>
    <property type="molecule type" value="Genomic_DNA"/>
</dbReference>
<evidence type="ECO:0000256" key="14">
    <source>
        <dbReference type="ARBA" id="ARBA00022989"/>
    </source>
</evidence>
<evidence type="ECO:0000256" key="17">
    <source>
        <dbReference type="ARBA" id="ARBA00023055"/>
    </source>
</evidence>
<dbReference type="InterPro" id="IPR019794">
    <property type="entry name" value="Peroxidases_AS"/>
</dbReference>
<dbReference type="PROSITE" id="PS00435">
    <property type="entry name" value="PEROXIDASE_1"/>
    <property type="match status" value="1"/>
</dbReference>
<keyword evidence="26" id="KW-1185">Reference proteome</keyword>
<dbReference type="GO" id="GO:0042744">
    <property type="term" value="P:hydrogen peroxide catabolic process"/>
    <property type="evidence" value="ECO:0007669"/>
    <property type="project" value="UniProtKB-KW"/>
</dbReference>
<proteinExistence type="inferred from homology"/>
<evidence type="ECO:0000256" key="21">
    <source>
        <dbReference type="SAM" id="Phobius"/>
    </source>
</evidence>
<dbReference type="PANTHER" id="PTHR10774">
    <property type="entry name" value="EXTENDED SYNAPTOTAGMIN-RELATED"/>
    <property type="match status" value="1"/>
</dbReference>
<evidence type="ECO:0000256" key="19">
    <source>
        <dbReference type="ARBA" id="ARBA00023136"/>
    </source>
</evidence>
<protein>
    <recommendedName>
        <fullName evidence="5">L-ascorbate peroxidase</fullName>
        <ecNumber evidence="5">1.11.1.11</ecNumber>
    </recommendedName>
</protein>